<dbReference type="Proteomes" id="UP001066276">
    <property type="component" value="Chromosome 3_1"/>
</dbReference>
<sequence>MTRCLPRCGGRLPAPQGRCRSNIKMACPSVGAPKFLLLSPRGASGDRDDEGVESRPGLSPGVAVPFLPAAGSRTQVPPRLAPANRDRGRRAHPAPSEV</sequence>
<name>A0AAV7U6C9_PLEWA</name>
<accession>A0AAV7U6C9</accession>
<evidence type="ECO:0000256" key="1">
    <source>
        <dbReference type="SAM" id="MobiDB-lite"/>
    </source>
</evidence>
<dbReference type="EMBL" id="JANPWB010000005">
    <property type="protein sequence ID" value="KAJ1183914.1"/>
    <property type="molecule type" value="Genomic_DNA"/>
</dbReference>
<keyword evidence="3" id="KW-1185">Reference proteome</keyword>
<comment type="caution">
    <text evidence="2">The sequence shown here is derived from an EMBL/GenBank/DDBJ whole genome shotgun (WGS) entry which is preliminary data.</text>
</comment>
<organism evidence="2 3">
    <name type="scientific">Pleurodeles waltl</name>
    <name type="common">Iberian ribbed newt</name>
    <dbReference type="NCBI Taxonomy" id="8319"/>
    <lineage>
        <taxon>Eukaryota</taxon>
        <taxon>Metazoa</taxon>
        <taxon>Chordata</taxon>
        <taxon>Craniata</taxon>
        <taxon>Vertebrata</taxon>
        <taxon>Euteleostomi</taxon>
        <taxon>Amphibia</taxon>
        <taxon>Batrachia</taxon>
        <taxon>Caudata</taxon>
        <taxon>Salamandroidea</taxon>
        <taxon>Salamandridae</taxon>
        <taxon>Pleurodelinae</taxon>
        <taxon>Pleurodeles</taxon>
    </lineage>
</organism>
<evidence type="ECO:0000313" key="3">
    <source>
        <dbReference type="Proteomes" id="UP001066276"/>
    </source>
</evidence>
<evidence type="ECO:0000313" key="2">
    <source>
        <dbReference type="EMBL" id="KAJ1183914.1"/>
    </source>
</evidence>
<feature type="region of interest" description="Disordered" evidence="1">
    <location>
        <begin position="38"/>
        <end position="98"/>
    </location>
</feature>
<protein>
    <submittedName>
        <fullName evidence="2">Uncharacterized protein</fullName>
    </submittedName>
</protein>
<gene>
    <name evidence="2" type="ORF">NDU88_000724</name>
</gene>
<proteinExistence type="predicted"/>
<dbReference type="AlphaFoldDB" id="A0AAV7U6C9"/>
<reference evidence="2" key="1">
    <citation type="journal article" date="2022" name="bioRxiv">
        <title>Sequencing and chromosome-scale assembly of the giantPleurodeles waltlgenome.</title>
        <authorList>
            <person name="Brown T."/>
            <person name="Elewa A."/>
            <person name="Iarovenko S."/>
            <person name="Subramanian E."/>
            <person name="Araus A.J."/>
            <person name="Petzold A."/>
            <person name="Susuki M."/>
            <person name="Suzuki K.-i.T."/>
            <person name="Hayashi T."/>
            <person name="Toyoda A."/>
            <person name="Oliveira C."/>
            <person name="Osipova E."/>
            <person name="Leigh N.D."/>
            <person name="Simon A."/>
            <person name="Yun M.H."/>
        </authorList>
    </citation>
    <scope>NUCLEOTIDE SEQUENCE</scope>
    <source>
        <strain evidence="2">20211129_DDA</strain>
        <tissue evidence="2">Liver</tissue>
    </source>
</reference>